<dbReference type="InterPro" id="IPR002347">
    <property type="entry name" value="SDR_fam"/>
</dbReference>
<organism evidence="2 3">
    <name type="scientific">Strongylus vulgaris</name>
    <name type="common">Blood worm</name>
    <dbReference type="NCBI Taxonomy" id="40348"/>
    <lineage>
        <taxon>Eukaryota</taxon>
        <taxon>Metazoa</taxon>
        <taxon>Ecdysozoa</taxon>
        <taxon>Nematoda</taxon>
        <taxon>Chromadorea</taxon>
        <taxon>Rhabditida</taxon>
        <taxon>Rhabditina</taxon>
        <taxon>Rhabditomorpha</taxon>
        <taxon>Strongyloidea</taxon>
        <taxon>Strongylidae</taxon>
        <taxon>Strongylus</taxon>
    </lineage>
</organism>
<dbReference type="Proteomes" id="UP000270094">
    <property type="component" value="Unassembled WGS sequence"/>
</dbReference>
<dbReference type="GO" id="GO:0016491">
    <property type="term" value="F:oxidoreductase activity"/>
    <property type="evidence" value="ECO:0007669"/>
    <property type="project" value="UniProtKB-KW"/>
</dbReference>
<evidence type="ECO:0000313" key="3">
    <source>
        <dbReference type="Proteomes" id="UP000270094"/>
    </source>
</evidence>
<dbReference type="SUPFAM" id="SSF51735">
    <property type="entry name" value="NAD(P)-binding Rossmann-fold domains"/>
    <property type="match status" value="1"/>
</dbReference>
<dbReference type="AlphaFoldDB" id="A0A3P7KRD8"/>
<evidence type="ECO:0000313" key="2">
    <source>
        <dbReference type="EMBL" id="VDM69812.1"/>
    </source>
</evidence>
<dbReference type="PANTHER" id="PTHR43157">
    <property type="entry name" value="PHOSPHATIDYLINOSITOL-GLYCAN BIOSYNTHESIS CLASS F PROTEIN-RELATED"/>
    <property type="match status" value="1"/>
</dbReference>
<keyword evidence="1" id="KW-0560">Oxidoreductase</keyword>
<dbReference type="EMBL" id="UYYB01013634">
    <property type="protein sequence ID" value="VDM69812.1"/>
    <property type="molecule type" value="Genomic_DNA"/>
</dbReference>
<dbReference type="Pfam" id="PF00106">
    <property type="entry name" value="adh_short"/>
    <property type="match status" value="1"/>
</dbReference>
<dbReference type="OrthoDB" id="191139at2759"/>
<evidence type="ECO:0008006" key="4">
    <source>
        <dbReference type="Google" id="ProtNLM"/>
    </source>
</evidence>
<name>A0A3P7KRD8_STRVU</name>
<dbReference type="InterPro" id="IPR036291">
    <property type="entry name" value="NAD(P)-bd_dom_sf"/>
</dbReference>
<sequence>MPESSFKRTILITGSTDGIGKQTAIDLAAHPDNRVIIHGRSEEKCEATRDHIIKETGNPTNVDYIACDLSIMKEARFFLLSRCLLPLFLFCSRRFYFALESPSSQISLLKTLQQI</sequence>
<gene>
    <name evidence="2" type="ORF">SVUK_LOCUS4810</name>
</gene>
<dbReference type="PANTHER" id="PTHR43157:SF31">
    <property type="entry name" value="PHOSPHATIDYLINOSITOL-GLYCAN BIOSYNTHESIS CLASS F PROTEIN"/>
    <property type="match status" value="1"/>
</dbReference>
<protein>
    <recommendedName>
        <fullName evidence="4">Ketoreductase (KR) domain-containing protein</fullName>
    </recommendedName>
</protein>
<reference evidence="2 3" key="1">
    <citation type="submission" date="2018-11" db="EMBL/GenBank/DDBJ databases">
        <authorList>
            <consortium name="Pathogen Informatics"/>
        </authorList>
    </citation>
    <scope>NUCLEOTIDE SEQUENCE [LARGE SCALE GENOMIC DNA]</scope>
</reference>
<evidence type="ECO:0000256" key="1">
    <source>
        <dbReference type="ARBA" id="ARBA00023002"/>
    </source>
</evidence>
<keyword evidence="3" id="KW-1185">Reference proteome</keyword>
<accession>A0A3P7KRD8</accession>
<dbReference type="Gene3D" id="3.40.50.720">
    <property type="entry name" value="NAD(P)-binding Rossmann-like Domain"/>
    <property type="match status" value="1"/>
</dbReference>
<proteinExistence type="predicted"/>